<feature type="transmembrane region" description="Helical" evidence="9">
    <location>
        <begin position="217"/>
        <end position="236"/>
    </location>
</feature>
<feature type="transmembrane region" description="Helical" evidence="9">
    <location>
        <begin position="273"/>
        <end position="289"/>
    </location>
</feature>
<dbReference type="PANTHER" id="PTHR21716">
    <property type="entry name" value="TRANSMEMBRANE PROTEIN"/>
    <property type="match status" value="1"/>
</dbReference>
<dbReference type="EMBL" id="JACGWT010000002">
    <property type="protein sequence ID" value="MBA8793884.1"/>
    <property type="molecule type" value="Genomic_DNA"/>
</dbReference>
<name>A0A7W3IRF9_9ACTN</name>
<sequence length="389" mass="40700">MPASPARGPVPVRTIAVTILMVLGAAAAVLILYQMRHVVVWLVVALFFAAALYPAVNWTQRRITFRRRLPATLIVFALVIVVVAGVITLFAVPLAQQGSAFADQVPKLIDDARTHRGPLGHLLDRLHAYTWLQQNQARIASLATGLSTPAASIVRGLALGLAGVVTVFVLALLIVLEGPLITRGGLGLIGSAERRERVQRVVADCGKTINGYIFGNLLISVICGVLTYLVLLVMGVPFSGLLALLVAITDLLPILGAFVGGVVAMAVAATHSLPAFIVVAVFIVAYQQVENHVLTPVVLSKTVKLNPLTVVIAFVAGFELAGILGALLAIPVAGIIQVVVRDLWAGRSGGPGLPPEASPSARARLWATRRRPAAPEAAVPAAPEAPGSS</sequence>
<comment type="caution">
    <text evidence="10">The sequence shown here is derived from an EMBL/GenBank/DDBJ whole genome shotgun (WGS) entry which is preliminary data.</text>
</comment>
<dbReference type="InterPro" id="IPR002549">
    <property type="entry name" value="AI-2E-like"/>
</dbReference>
<evidence type="ECO:0000256" key="6">
    <source>
        <dbReference type="ARBA" id="ARBA00022989"/>
    </source>
</evidence>
<dbReference type="AlphaFoldDB" id="A0A7W3IRF9"/>
<keyword evidence="4" id="KW-1003">Cell membrane</keyword>
<evidence type="ECO:0000256" key="9">
    <source>
        <dbReference type="SAM" id="Phobius"/>
    </source>
</evidence>
<evidence type="ECO:0000313" key="10">
    <source>
        <dbReference type="EMBL" id="MBA8793884.1"/>
    </source>
</evidence>
<evidence type="ECO:0000256" key="5">
    <source>
        <dbReference type="ARBA" id="ARBA00022692"/>
    </source>
</evidence>
<reference evidence="10 11" key="1">
    <citation type="submission" date="2020-07" db="EMBL/GenBank/DDBJ databases">
        <title>Sequencing the genomes of 1000 actinobacteria strains.</title>
        <authorList>
            <person name="Klenk H.-P."/>
        </authorList>
    </citation>
    <scope>NUCLEOTIDE SEQUENCE [LARGE SCALE GENOMIC DNA]</scope>
    <source>
        <strain evidence="10 11">DSM 100723</strain>
    </source>
</reference>
<gene>
    <name evidence="10" type="ORF">FHX74_001489</name>
</gene>
<keyword evidence="3" id="KW-0813">Transport</keyword>
<evidence type="ECO:0000256" key="7">
    <source>
        <dbReference type="ARBA" id="ARBA00023136"/>
    </source>
</evidence>
<dbReference type="PANTHER" id="PTHR21716:SF53">
    <property type="entry name" value="PERMEASE PERM-RELATED"/>
    <property type="match status" value="1"/>
</dbReference>
<feature type="region of interest" description="Disordered" evidence="8">
    <location>
        <begin position="350"/>
        <end position="389"/>
    </location>
</feature>
<evidence type="ECO:0000256" key="1">
    <source>
        <dbReference type="ARBA" id="ARBA00004651"/>
    </source>
</evidence>
<evidence type="ECO:0000256" key="2">
    <source>
        <dbReference type="ARBA" id="ARBA00009773"/>
    </source>
</evidence>
<evidence type="ECO:0000256" key="4">
    <source>
        <dbReference type="ARBA" id="ARBA00022475"/>
    </source>
</evidence>
<keyword evidence="11" id="KW-1185">Reference proteome</keyword>
<proteinExistence type="inferred from homology"/>
<protein>
    <submittedName>
        <fullName evidence="10">Putative PurR-regulated permease PerM</fullName>
    </submittedName>
</protein>
<comment type="similarity">
    <text evidence="2">Belongs to the autoinducer-2 exporter (AI-2E) (TC 2.A.86) family.</text>
</comment>
<evidence type="ECO:0000313" key="11">
    <source>
        <dbReference type="Proteomes" id="UP000523079"/>
    </source>
</evidence>
<feature type="transmembrane region" description="Helical" evidence="9">
    <location>
        <begin position="39"/>
        <end position="59"/>
    </location>
</feature>
<evidence type="ECO:0000256" key="8">
    <source>
        <dbReference type="SAM" id="MobiDB-lite"/>
    </source>
</evidence>
<dbReference type="Pfam" id="PF01594">
    <property type="entry name" value="AI-2E_transport"/>
    <property type="match status" value="1"/>
</dbReference>
<keyword evidence="7 9" id="KW-0472">Membrane</keyword>
<keyword evidence="6 9" id="KW-1133">Transmembrane helix</keyword>
<feature type="compositionally biased region" description="Low complexity" evidence="8">
    <location>
        <begin position="374"/>
        <end position="389"/>
    </location>
</feature>
<feature type="transmembrane region" description="Helical" evidence="9">
    <location>
        <begin position="71"/>
        <end position="92"/>
    </location>
</feature>
<feature type="transmembrane region" description="Helical" evidence="9">
    <location>
        <begin position="153"/>
        <end position="176"/>
    </location>
</feature>
<dbReference type="Proteomes" id="UP000523079">
    <property type="component" value="Unassembled WGS sequence"/>
</dbReference>
<feature type="transmembrane region" description="Helical" evidence="9">
    <location>
        <begin position="12"/>
        <end position="33"/>
    </location>
</feature>
<accession>A0A7W3IRF9</accession>
<dbReference type="RefSeq" id="WP_182559432.1">
    <property type="nucleotide sequence ID" value="NZ_JACGWT010000002.1"/>
</dbReference>
<feature type="transmembrane region" description="Helical" evidence="9">
    <location>
        <begin position="309"/>
        <end position="340"/>
    </location>
</feature>
<comment type="subcellular location">
    <subcellularLocation>
        <location evidence="1">Cell membrane</location>
        <topology evidence="1">Multi-pass membrane protein</topology>
    </subcellularLocation>
</comment>
<keyword evidence="5 9" id="KW-0812">Transmembrane</keyword>
<feature type="transmembrane region" description="Helical" evidence="9">
    <location>
        <begin position="242"/>
        <end position="266"/>
    </location>
</feature>
<organism evidence="10 11">
    <name type="scientific">Microlunatus kandeliicorticis</name>
    <dbReference type="NCBI Taxonomy" id="1759536"/>
    <lineage>
        <taxon>Bacteria</taxon>
        <taxon>Bacillati</taxon>
        <taxon>Actinomycetota</taxon>
        <taxon>Actinomycetes</taxon>
        <taxon>Propionibacteriales</taxon>
        <taxon>Propionibacteriaceae</taxon>
        <taxon>Microlunatus</taxon>
    </lineage>
</organism>
<evidence type="ECO:0000256" key="3">
    <source>
        <dbReference type="ARBA" id="ARBA00022448"/>
    </source>
</evidence>
<dbReference type="GO" id="GO:0055085">
    <property type="term" value="P:transmembrane transport"/>
    <property type="evidence" value="ECO:0007669"/>
    <property type="project" value="TreeGrafter"/>
</dbReference>
<dbReference type="GO" id="GO:0005886">
    <property type="term" value="C:plasma membrane"/>
    <property type="evidence" value="ECO:0007669"/>
    <property type="project" value="UniProtKB-SubCell"/>
</dbReference>